<dbReference type="PANTHER" id="PTHR42198">
    <property type="entry name" value="INTEGRAL MEMBRANE PROTEIN"/>
    <property type="match status" value="1"/>
</dbReference>
<feature type="transmembrane region" description="Helical" evidence="6">
    <location>
        <begin position="101"/>
        <end position="120"/>
    </location>
</feature>
<keyword evidence="3 6" id="KW-1133">Transmembrane helix</keyword>
<evidence type="ECO:0000256" key="2">
    <source>
        <dbReference type="ARBA" id="ARBA00022692"/>
    </source>
</evidence>
<evidence type="ECO:0000256" key="1">
    <source>
        <dbReference type="ARBA" id="ARBA00004141"/>
    </source>
</evidence>
<dbReference type="GO" id="GO:0016020">
    <property type="term" value="C:membrane"/>
    <property type="evidence" value="ECO:0007669"/>
    <property type="project" value="UniProtKB-SubCell"/>
</dbReference>
<comment type="subcellular location">
    <subcellularLocation>
        <location evidence="1">Membrane</location>
        <topology evidence="1">Multi-pass membrane protein</topology>
    </subcellularLocation>
</comment>
<gene>
    <name evidence="7" type="ORF">LC1Nh_1092</name>
</gene>
<dbReference type="PANTHER" id="PTHR42198:SF1">
    <property type="entry name" value="INTEGRAL MEMBRANE PROTEIN"/>
    <property type="match status" value="1"/>
</dbReference>
<dbReference type="EMBL" id="CP040089">
    <property type="protein sequence ID" value="QGA80960.1"/>
    <property type="molecule type" value="Genomic_DNA"/>
</dbReference>
<dbReference type="Pfam" id="PF01956">
    <property type="entry name" value="EMC3_TMCO1"/>
    <property type="match status" value="1"/>
</dbReference>
<feature type="region of interest" description="Disordered" evidence="5">
    <location>
        <begin position="63"/>
        <end position="82"/>
    </location>
</feature>
<proteinExistence type="predicted"/>
<dbReference type="AlphaFoldDB" id="A0A5Q0UIL0"/>
<keyword evidence="2 6" id="KW-0812">Transmembrane</keyword>
<sequence>MIAGLLTALYSFYNVVFQPVLSLGPYIALGFFSACLAILFSGIRYWLLDHEKAEKIQDKISEKQEKMKEARENDNHEKASKHTKDVFKHNQEFMLLNMKPMIGTMLFVALIFPWLGATFAPTAQITQTTGQMYEGNFTYAQTQTPITVDNTTETPVLQVDNQSIEPGEAAKINGFKWTYKGIKEKTPGFFSNTEGTVANFNGKFIQLPFTLPWIGGALNWLGFYIIITMPMTLILNKTLGIQ</sequence>
<keyword evidence="8" id="KW-1185">Reference proteome</keyword>
<evidence type="ECO:0000256" key="6">
    <source>
        <dbReference type="SAM" id="Phobius"/>
    </source>
</evidence>
<feature type="transmembrane region" description="Helical" evidence="6">
    <location>
        <begin position="27"/>
        <end position="47"/>
    </location>
</feature>
<dbReference type="InterPro" id="IPR002809">
    <property type="entry name" value="EMC3/TMCO1"/>
</dbReference>
<name>A0A5Q0UIL0_9ARCH</name>
<evidence type="ECO:0000256" key="5">
    <source>
        <dbReference type="SAM" id="MobiDB-lite"/>
    </source>
</evidence>
<dbReference type="Proteomes" id="UP000377803">
    <property type="component" value="Chromosome"/>
</dbReference>
<evidence type="ECO:0000256" key="4">
    <source>
        <dbReference type="ARBA" id="ARBA00023136"/>
    </source>
</evidence>
<dbReference type="InterPro" id="IPR038978">
    <property type="entry name" value="MJ0935"/>
</dbReference>
<evidence type="ECO:0000313" key="8">
    <source>
        <dbReference type="Proteomes" id="UP000377803"/>
    </source>
</evidence>
<protein>
    <submittedName>
        <fullName evidence="7">Putative membrane protein</fullName>
    </submittedName>
</protein>
<dbReference type="RefSeq" id="WP_153550709.1">
    <property type="nucleotide sequence ID" value="NZ_CP040089.1"/>
</dbReference>
<dbReference type="GeneID" id="42365491"/>
<accession>A0A5Q0UIL0</accession>
<dbReference type="KEGG" id="ncon:LC1Nh_1092"/>
<reference evidence="8" key="1">
    <citation type="submission" date="2019-05" db="EMBL/GenBank/DDBJ databases">
        <title>Candidatus Nanohalobium constans, a novel model system to study the DPANN nano-sized archaea: genomic and physiological characterization of a nanoarchaeon co-cultured with its chitinotrophic host.</title>
        <authorList>
            <person name="La Cono V."/>
            <person name="Arcadi E."/>
            <person name="Crisafi F."/>
            <person name="Denaro R."/>
            <person name="La Spada G."/>
            <person name="Messina E."/>
            <person name="Smedile F."/>
            <person name="Toshchakov S.V."/>
            <person name="Shevchenko M.A."/>
            <person name="Golyshin P.N."/>
            <person name="Golyshina O.V."/>
            <person name="Ferrer M."/>
            <person name="Rohde M."/>
            <person name="Mushegian A."/>
            <person name="Sorokin D.Y."/>
            <person name="Giuliano L."/>
            <person name="Yakimov M.M."/>
        </authorList>
    </citation>
    <scope>NUCLEOTIDE SEQUENCE [LARGE SCALE GENOMIC DNA]</scope>
    <source>
        <strain evidence="8">LC1Nh</strain>
    </source>
</reference>
<feature type="transmembrane region" description="Helical" evidence="6">
    <location>
        <begin position="213"/>
        <end position="235"/>
    </location>
</feature>
<organism evidence="7 8">
    <name type="scientific">Candidatus Nanohalobium constans</name>
    <dbReference type="NCBI Taxonomy" id="2565781"/>
    <lineage>
        <taxon>Archaea</taxon>
        <taxon>Candidatus Nanohalarchaeota</taxon>
        <taxon>Candidatus Nanohalobia</taxon>
        <taxon>Candidatus Nanohalobiales</taxon>
        <taxon>Candidatus Nanohalobiaceae</taxon>
        <taxon>Candidatus Nanohalobium</taxon>
    </lineage>
</organism>
<evidence type="ECO:0000313" key="7">
    <source>
        <dbReference type="EMBL" id="QGA80960.1"/>
    </source>
</evidence>
<keyword evidence="4 6" id="KW-0472">Membrane</keyword>
<evidence type="ECO:0000256" key="3">
    <source>
        <dbReference type="ARBA" id="ARBA00022989"/>
    </source>
</evidence>
<dbReference type="SMART" id="SM01415">
    <property type="entry name" value="DUF106"/>
    <property type="match status" value="1"/>
</dbReference>